<gene>
    <name evidence="1" type="ORF">EV665_1046</name>
</gene>
<comment type="caution">
    <text evidence="1">The sequence shown here is derived from an EMBL/GenBank/DDBJ whole genome shotgun (WGS) entry which is preliminary data.</text>
</comment>
<dbReference type="EMBL" id="SLVX01000004">
    <property type="protein sequence ID" value="TCN46335.1"/>
    <property type="molecule type" value="Genomic_DNA"/>
</dbReference>
<evidence type="ECO:0000313" key="2">
    <source>
        <dbReference type="Proteomes" id="UP000295351"/>
    </source>
</evidence>
<name>A0A4R2CZ31_SHIGR</name>
<sequence>MSEFPVTTRQYKMRKAAHGKWEVYDTQTGLPVFVQGQLATGLSIDDADNLTDILNGERPGYQAVTVH</sequence>
<keyword evidence="2" id="KW-1185">Reference proteome</keyword>
<proteinExistence type="predicted"/>
<reference evidence="1 2" key="1">
    <citation type="submission" date="2019-03" db="EMBL/GenBank/DDBJ databases">
        <title>Genomic Encyclopedia of Type Strains, Phase IV (KMG-IV): sequencing the most valuable type-strain genomes for metagenomic binning, comparative biology and taxonomic classification.</title>
        <authorList>
            <person name="Goeker M."/>
        </authorList>
    </citation>
    <scope>NUCLEOTIDE SEQUENCE [LARGE SCALE GENOMIC DNA]</scope>
    <source>
        <strain evidence="1 2">DSM 18401</strain>
    </source>
</reference>
<evidence type="ECO:0000313" key="1">
    <source>
        <dbReference type="EMBL" id="TCN46335.1"/>
    </source>
</evidence>
<dbReference type="AlphaFoldDB" id="A0A4R2CZ31"/>
<protein>
    <submittedName>
        <fullName evidence="1">Uncharacterized protein</fullName>
    </submittedName>
</protein>
<dbReference type="Proteomes" id="UP000295351">
    <property type="component" value="Unassembled WGS sequence"/>
</dbReference>
<organism evidence="1 2">
    <name type="scientific">Shinella granuli</name>
    <dbReference type="NCBI Taxonomy" id="323621"/>
    <lineage>
        <taxon>Bacteria</taxon>
        <taxon>Pseudomonadati</taxon>
        <taxon>Pseudomonadota</taxon>
        <taxon>Alphaproteobacteria</taxon>
        <taxon>Hyphomicrobiales</taxon>
        <taxon>Rhizobiaceae</taxon>
        <taxon>Shinella</taxon>
    </lineage>
</organism>
<accession>A0A4R2CZ31</accession>
<dbReference type="RefSeq" id="WP_133033764.1">
    <property type="nucleotide sequence ID" value="NZ_BAABEI010000012.1"/>
</dbReference>